<accession>A0A1J3CN84</accession>
<evidence type="ECO:0000313" key="1">
    <source>
        <dbReference type="EMBL" id="JAU08247.1"/>
    </source>
</evidence>
<gene>
    <name evidence="1" type="ORF">GA_TR4709_c0_g1_i1_g.15727</name>
</gene>
<dbReference type="AlphaFoldDB" id="A0A1J3CN84"/>
<organism evidence="1">
    <name type="scientific">Noccaea caerulescens</name>
    <name type="common">Alpine penny-cress</name>
    <name type="synonym">Thlaspi caerulescens</name>
    <dbReference type="NCBI Taxonomy" id="107243"/>
    <lineage>
        <taxon>Eukaryota</taxon>
        <taxon>Viridiplantae</taxon>
        <taxon>Streptophyta</taxon>
        <taxon>Embryophyta</taxon>
        <taxon>Tracheophyta</taxon>
        <taxon>Spermatophyta</taxon>
        <taxon>Magnoliopsida</taxon>
        <taxon>eudicotyledons</taxon>
        <taxon>Gunneridae</taxon>
        <taxon>Pentapetalae</taxon>
        <taxon>rosids</taxon>
        <taxon>malvids</taxon>
        <taxon>Brassicales</taxon>
        <taxon>Brassicaceae</taxon>
        <taxon>Coluteocarpeae</taxon>
        <taxon>Noccaea</taxon>
    </lineage>
</organism>
<reference evidence="1" key="1">
    <citation type="submission" date="2016-07" db="EMBL/GenBank/DDBJ databases">
        <title>De novo transcriptome assembly of four accessions of the metal hyperaccumulator plant Noccaea caerulescens.</title>
        <authorList>
            <person name="Blande D."/>
            <person name="Halimaa P."/>
            <person name="Tervahauta A.I."/>
            <person name="Aarts M.G."/>
            <person name="Karenlampi S.O."/>
        </authorList>
    </citation>
    <scope>NUCLEOTIDE SEQUENCE</scope>
</reference>
<proteinExistence type="predicted"/>
<sequence>MPQSSSSLSSSSSPSSSILFSDTIRSEPNLCQSLSNSIRNVLYLIESDLNYERKLFDLYLILGVSQASY</sequence>
<name>A0A1J3CN84_NOCCA</name>
<dbReference type="EMBL" id="GEVI01024073">
    <property type="protein sequence ID" value="JAU08247.1"/>
    <property type="molecule type" value="Transcribed_RNA"/>
</dbReference>
<protein>
    <submittedName>
        <fullName evidence="1">Uncharacterized protein</fullName>
    </submittedName>
</protein>